<gene>
    <name evidence="2" type="ORF">CAPSK01_002979</name>
</gene>
<feature type="region of interest" description="Disordered" evidence="1">
    <location>
        <begin position="87"/>
        <end position="117"/>
    </location>
</feature>
<proteinExistence type="predicted"/>
<evidence type="ECO:0000256" key="1">
    <source>
        <dbReference type="SAM" id="MobiDB-lite"/>
    </source>
</evidence>
<sequence>MPVVGREDVEQQRRRGTGEAIEHCLAACKLSESRTNVFDPCRLGIDRPEYDIDGFGQLAKQFLALIDGQRQLDSILQFATAAHQVESEQCGEQEASDENRPVRLGEGLGTPESMGGNADDRPVTVADGNPGLHAWLILVVNRHPATGCGSGTRLQPTGIKVKKLLVTASRIVPHQNFDPARLKQIDGNMHEFLNVEDAHHESQRISLPADTGRGSSAARVAGRIDWQHGVDHRHRRPARLREVDAAADRDVATFPGPLQQCRKFNRQVQVDALGSRRLGARSGKKHRHARWPGDAPLVVIRRSGTCWRSPACCSWQRLLRSVQQRGPQQAMDVGTALEDGIGKNPELLLVDPLRGVEQSADFQEGVEPLVDDRMHGLNTVAGRPLEFLEMAGLQLLTDIPR</sequence>
<accession>A0A084XYJ2</accession>
<evidence type="ECO:0000313" key="2">
    <source>
        <dbReference type="EMBL" id="KFB67536.1"/>
    </source>
</evidence>
<protein>
    <submittedName>
        <fullName evidence="2">Uncharacterized protein</fullName>
    </submittedName>
</protein>
<reference evidence="2 3" key="1">
    <citation type="submission" date="2014-07" db="EMBL/GenBank/DDBJ databases">
        <title>Expanding our view of genomic diversity in Candidatus Accumulibacter clades.</title>
        <authorList>
            <person name="Skennerton C.T."/>
            <person name="Barr J.J."/>
            <person name="Slater F.R."/>
            <person name="Bond P.L."/>
            <person name="Tyson G.W."/>
        </authorList>
    </citation>
    <scope>NUCLEOTIDE SEQUENCE [LARGE SCALE GENOMIC DNA]</scope>
    <source>
        <strain evidence="3">SK-01</strain>
    </source>
</reference>
<name>A0A084XYJ2_9PROT</name>
<dbReference type="Proteomes" id="UP000019812">
    <property type="component" value="Unassembled WGS sequence"/>
</dbReference>
<dbReference type="AlphaFoldDB" id="A0A084XYJ2"/>
<organism evidence="2 3">
    <name type="scientific">Candidatus Accumulibacter vicinus</name>
    <dbReference type="NCBI Taxonomy" id="2954382"/>
    <lineage>
        <taxon>Bacteria</taxon>
        <taxon>Pseudomonadati</taxon>
        <taxon>Pseudomonadota</taxon>
        <taxon>Betaproteobacteria</taxon>
        <taxon>Candidatus Accumulibacter</taxon>
    </lineage>
</organism>
<evidence type="ECO:0000313" key="3">
    <source>
        <dbReference type="Proteomes" id="UP000019812"/>
    </source>
</evidence>
<comment type="caution">
    <text evidence="2">The sequence shown here is derived from an EMBL/GenBank/DDBJ whole genome shotgun (WGS) entry which is preliminary data.</text>
</comment>
<dbReference type="EMBL" id="JDSS02000027">
    <property type="protein sequence ID" value="KFB67536.1"/>
    <property type="molecule type" value="Genomic_DNA"/>
</dbReference>